<evidence type="ECO:0000313" key="1">
    <source>
        <dbReference type="EMBL" id="BBL61017.1"/>
    </source>
</evidence>
<dbReference type="Proteomes" id="UP000825015">
    <property type="component" value="Chromosome"/>
</dbReference>
<gene>
    <name evidence="1" type="ORF">MarbSA_00570</name>
</gene>
<accession>A0ACA8R0V9</accession>
<evidence type="ECO:0000313" key="2">
    <source>
        <dbReference type="Proteomes" id="UP000825015"/>
    </source>
</evidence>
<proteinExistence type="predicted"/>
<name>A0ACA8R0V9_METAZ</name>
<protein>
    <submittedName>
        <fullName evidence="1">Uncharacterized protein</fullName>
    </submittedName>
</protein>
<organism evidence="1 2">
    <name type="scientific">Methanobrevibacter arboriphilus</name>
    <dbReference type="NCBI Taxonomy" id="39441"/>
    <lineage>
        <taxon>Archaea</taxon>
        <taxon>Methanobacteriati</taxon>
        <taxon>Methanobacteriota</taxon>
        <taxon>Methanomada group</taxon>
        <taxon>Methanobacteria</taxon>
        <taxon>Methanobacteriales</taxon>
        <taxon>Methanobacteriaceae</taxon>
        <taxon>Methanobrevibacter</taxon>
    </lineage>
</organism>
<keyword evidence="2" id="KW-1185">Reference proteome</keyword>
<reference evidence="1" key="1">
    <citation type="submission" date="2019-06" db="EMBL/GenBank/DDBJ databases">
        <title>Complete genome sequence of Methanobrevibacter arboriphilus strain SA.</title>
        <authorList>
            <person name="Asakawa S."/>
        </authorList>
    </citation>
    <scope>NUCLEOTIDE SEQUENCE</scope>
    <source>
        <strain evidence="1">SA</strain>
    </source>
</reference>
<dbReference type="EMBL" id="AP019779">
    <property type="protein sequence ID" value="BBL61017.1"/>
    <property type="molecule type" value="Genomic_DNA"/>
</dbReference>
<sequence length="274" mass="30962">MADESTTNCCCEAVAENDDNSVCCGDYEVTEDSKVENPTNSKKEIDSETFKRIKDMAKSLDIEIIGFGKIPKEQMEENERLQYSNAIVFTMKIGDEIINEPPSEFAQNLNNLLYDKFGKATYIISDYLRQNGFATQVAHPHQNLLDLPKLAETAGMGVVGRSHLLITPDLGPCEKIGAILTPIENLSFSKENTHKWINDYCKRCGKCIKVCPEDVLQKEYMDDNKAEFIESRCIGCNQGCTYCIEGCPFYKDGYDYVKEKHDKLEAKLKEKGKL</sequence>